<keyword evidence="2" id="KW-1185">Reference proteome</keyword>
<protein>
    <submittedName>
        <fullName evidence="1">F-box domain-containing protein</fullName>
    </submittedName>
</protein>
<accession>A0A2I2L4Q7</accession>
<evidence type="ECO:0000313" key="1">
    <source>
        <dbReference type="EMBL" id="SNW62501.1"/>
    </source>
</evidence>
<dbReference type="EMBL" id="LT906555">
    <property type="protein sequence ID" value="SNW62501.1"/>
    <property type="molecule type" value="Genomic_DNA"/>
</dbReference>
<dbReference type="Proteomes" id="UP000236316">
    <property type="component" value="Segment"/>
</dbReference>
<evidence type="ECO:0000313" key="2">
    <source>
        <dbReference type="Proteomes" id="UP000236316"/>
    </source>
</evidence>
<dbReference type="GeneID" id="35382402"/>
<proteinExistence type="predicted"/>
<dbReference type="RefSeq" id="YP_009448803.1">
    <property type="nucleotide sequence ID" value="NC_036594.1"/>
</dbReference>
<gene>
    <name evidence="1" type="ORF">ORPV_597</name>
</gene>
<name>A0A2I2L4Q7_9VIRU</name>
<reference evidence="1" key="1">
    <citation type="submission" date="2017-08" db="EMBL/GenBank/DDBJ databases">
        <authorList>
            <consortium name="Urmite Genomes"/>
        </authorList>
    </citation>
    <scope>NUCLEOTIDE SEQUENCE [LARGE SCALE GENOMIC DNA]</scope>
    <source>
        <strain evidence="1">IHUMI-LCC2</strain>
    </source>
</reference>
<dbReference type="KEGG" id="vg:35382402"/>
<organism evidence="1">
    <name type="scientific">Orpheovirus IHUMI-LCC2</name>
    <dbReference type="NCBI Taxonomy" id="2023057"/>
    <lineage>
        <taxon>Viruses</taxon>
        <taxon>Varidnaviria</taxon>
        <taxon>Bamfordvirae</taxon>
        <taxon>Nucleocytoviricota</taxon>
        <taxon>Megaviricetes</taxon>
        <taxon>Pimascovirales</taxon>
        <taxon>Ocovirineae</taxon>
        <taxon>Orpheoviridae</taxon>
        <taxon>Alphaorpheovirus</taxon>
        <taxon>Alphaorpheovirus massiliense</taxon>
    </lineage>
</organism>
<sequence length="349" mass="41293">MEGLPEEIKCMIVEYLDVSSLWNIMIVGGSLYKNIKHNVKKIYTYDKIVNSILLSSYPNIKEVVGYIGIKSMGDAILLSSHPSLTQGYFDFSRIHFNEDPSNIIKMYLESHLQNKYIDIDGRLRIKSLENLYDKKFLFYVHKDRYLYIYKDMIICYSIKFEDYLNFKILLRTNIYKKIYISFNEDYDQMIIPNVAGVNIIINPGGEEFNYASSISYLLTDINDDVNIILDNRYKDLYIDMMDDFGIVYQLPNVASIHGPFINMIEYKPHWNNTKLKNMGFYCEKDKINNILGDIRREYKNVQVTIYSNGDDKNIDDMIRIRNYNPYKLNFDPTYIYIIICDKMNFIIIK</sequence>